<dbReference type="InterPro" id="IPR002146">
    <property type="entry name" value="ATP_synth_b/b'su_bac/chlpt"/>
</dbReference>
<gene>
    <name evidence="13 16" type="primary">atpF</name>
    <name evidence="16" type="ORF">KVH43_03020</name>
</gene>
<dbReference type="InterPro" id="IPR050059">
    <property type="entry name" value="ATP_synthase_B_chain"/>
</dbReference>
<comment type="function">
    <text evidence="13">Component of the F(0) channel, it forms part of the peripheral stalk, linking F(1) to F(0).</text>
</comment>
<evidence type="ECO:0000256" key="4">
    <source>
        <dbReference type="ARBA" id="ARBA00022547"/>
    </source>
</evidence>
<keyword evidence="6 13" id="KW-0375">Hydrogen ion transport</keyword>
<feature type="transmembrane region" description="Helical" evidence="13">
    <location>
        <begin position="12"/>
        <end position="30"/>
    </location>
</feature>
<evidence type="ECO:0000256" key="14">
    <source>
        <dbReference type="RuleBase" id="RU003848"/>
    </source>
</evidence>
<reference evidence="16" key="1">
    <citation type="submission" date="2021-07" db="EMBL/GenBank/DDBJ databases">
        <title>Complete genome sequence of Crassaminicella sp. 143-21, isolated from a deep-sea hydrothermal vent.</title>
        <authorList>
            <person name="Li X."/>
        </authorList>
    </citation>
    <scope>NUCLEOTIDE SEQUENCE</scope>
    <source>
        <strain evidence="16">143-21</strain>
    </source>
</reference>
<comment type="subcellular location">
    <subcellularLocation>
        <location evidence="13">Cell membrane</location>
        <topology evidence="13">Single-pass membrane protein</topology>
    </subcellularLocation>
    <subcellularLocation>
        <location evidence="12">Endomembrane system</location>
        <topology evidence="12">Single-pass membrane protein</topology>
    </subcellularLocation>
</comment>
<dbReference type="NCBIfam" id="TIGR01144">
    <property type="entry name" value="ATP_synt_b"/>
    <property type="match status" value="1"/>
</dbReference>
<evidence type="ECO:0000256" key="7">
    <source>
        <dbReference type="ARBA" id="ARBA00022989"/>
    </source>
</evidence>
<dbReference type="RefSeq" id="WP_218283405.1">
    <property type="nucleotide sequence ID" value="NZ_CP078093.1"/>
</dbReference>
<protein>
    <recommendedName>
        <fullName evidence="13">ATP synthase subunit b</fullName>
    </recommendedName>
    <alternativeName>
        <fullName evidence="13">ATP synthase F(0) sector subunit b</fullName>
    </alternativeName>
    <alternativeName>
        <fullName evidence="13">ATPase subunit I</fullName>
    </alternativeName>
    <alternativeName>
        <fullName evidence="13">F-type ATPase subunit b</fullName>
        <shortName evidence="13">F-ATPase subunit b</shortName>
    </alternativeName>
</protein>
<evidence type="ECO:0000256" key="11">
    <source>
        <dbReference type="ARBA" id="ARBA00025198"/>
    </source>
</evidence>
<keyword evidence="17" id="KW-1185">Reference proteome</keyword>
<evidence type="ECO:0000256" key="10">
    <source>
        <dbReference type="ARBA" id="ARBA00023310"/>
    </source>
</evidence>
<evidence type="ECO:0000256" key="2">
    <source>
        <dbReference type="ARBA" id="ARBA00022448"/>
    </source>
</evidence>
<feature type="coiled-coil region" evidence="15">
    <location>
        <begin position="41"/>
        <end position="134"/>
    </location>
</feature>
<name>A0ABX8RCD7_9CLOT</name>
<dbReference type="InterPro" id="IPR005864">
    <property type="entry name" value="ATP_synth_F0_bsu_bac"/>
</dbReference>
<keyword evidence="7 13" id="KW-1133">Transmembrane helix</keyword>
<proteinExistence type="inferred from homology"/>
<keyword evidence="9 13" id="KW-0472">Membrane</keyword>
<keyword evidence="10 13" id="KW-0066">ATP synthesis</keyword>
<dbReference type="PANTHER" id="PTHR33445">
    <property type="entry name" value="ATP SYNTHASE SUBUNIT B', CHLOROPLASTIC"/>
    <property type="match status" value="1"/>
</dbReference>
<keyword evidence="8 13" id="KW-0406">Ion transport</keyword>
<evidence type="ECO:0000256" key="8">
    <source>
        <dbReference type="ARBA" id="ARBA00023065"/>
    </source>
</evidence>
<evidence type="ECO:0000256" key="1">
    <source>
        <dbReference type="ARBA" id="ARBA00005513"/>
    </source>
</evidence>
<dbReference type="Pfam" id="PF00430">
    <property type="entry name" value="ATP-synt_B"/>
    <property type="match status" value="1"/>
</dbReference>
<keyword evidence="4 13" id="KW-0138">CF(0)</keyword>
<organism evidence="16 17">
    <name type="scientific">Crassaminicella indica</name>
    <dbReference type="NCBI Taxonomy" id="2855394"/>
    <lineage>
        <taxon>Bacteria</taxon>
        <taxon>Bacillati</taxon>
        <taxon>Bacillota</taxon>
        <taxon>Clostridia</taxon>
        <taxon>Eubacteriales</taxon>
        <taxon>Clostridiaceae</taxon>
        <taxon>Crassaminicella</taxon>
    </lineage>
</organism>
<keyword evidence="2 13" id="KW-0813">Transport</keyword>
<comment type="function">
    <text evidence="11 13">F(1)F(0) ATP synthase produces ATP from ADP in the presence of a proton or sodium gradient. F-type ATPases consist of two structural domains, F(1) containing the extramembraneous catalytic core and F(0) containing the membrane proton channel, linked together by a central stalk and a peripheral stalk. During catalysis, ATP synthesis in the catalytic domain of F(1) is coupled via a rotary mechanism of the central stalk subunits to proton translocation.</text>
</comment>
<dbReference type="CDD" id="cd06503">
    <property type="entry name" value="ATP-synt_Fo_b"/>
    <property type="match status" value="1"/>
</dbReference>
<keyword evidence="15" id="KW-0175">Coiled coil</keyword>
<evidence type="ECO:0000256" key="15">
    <source>
        <dbReference type="SAM" id="Coils"/>
    </source>
</evidence>
<evidence type="ECO:0000256" key="9">
    <source>
        <dbReference type="ARBA" id="ARBA00023136"/>
    </source>
</evidence>
<evidence type="ECO:0000313" key="16">
    <source>
        <dbReference type="EMBL" id="QXM06709.1"/>
    </source>
</evidence>
<evidence type="ECO:0000313" key="17">
    <source>
        <dbReference type="Proteomes" id="UP000886818"/>
    </source>
</evidence>
<evidence type="ECO:0000256" key="3">
    <source>
        <dbReference type="ARBA" id="ARBA00022475"/>
    </source>
</evidence>
<dbReference type="EMBL" id="CP078093">
    <property type="protein sequence ID" value="QXM06709.1"/>
    <property type="molecule type" value="Genomic_DNA"/>
</dbReference>
<comment type="subunit">
    <text evidence="13">F-type ATPases have 2 components, F(1) - the catalytic core - and F(0) - the membrane proton channel. F(1) has five subunits: alpha(3), beta(3), gamma(1), delta(1), epsilon(1). F(0) has three main subunits: a(1), b(2) and c(10-14). The alpha and beta chains form an alternating ring which encloses part of the gamma chain. F(1) is attached to F(0) by a central stalk formed by the gamma and epsilon chains, while a peripheral stalk is formed by the delta and b chains.</text>
</comment>
<evidence type="ECO:0000256" key="5">
    <source>
        <dbReference type="ARBA" id="ARBA00022692"/>
    </source>
</evidence>
<sequence>MTGLVELNWTIILQIANMLILFIALKIVLFKPVHEFMQSRQDNILASIKEAEEKNKEAEKRKKEYETKLQLAEEEGRQLIKEASKRAEKRADQIIKNAEKEASQILERAELEIKRKQEQAVNELKNEMASLALIAASKIIDKTLDEKEHRGLIKEFIDEVGDARWQN</sequence>
<accession>A0ABX8RCD7</accession>
<comment type="similarity">
    <text evidence="1 13 14">Belongs to the ATPase B chain family.</text>
</comment>
<evidence type="ECO:0000256" key="6">
    <source>
        <dbReference type="ARBA" id="ARBA00022781"/>
    </source>
</evidence>
<dbReference type="HAMAP" id="MF_01398">
    <property type="entry name" value="ATP_synth_b_bprime"/>
    <property type="match status" value="1"/>
</dbReference>
<dbReference type="PANTHER" id="PTHR33445:SF1">
    <property type="entry name" value="ATP SYNTHASE SUBUNIT B"/>
    <property type="match status" value="1"/>
</dbReference>
<keyword evidence="5 13" id="KW-0812">Transmembrane</keyword>
<evidence type="ECO:0000256" key="12">
    <source>
        <dbReference type="ARBA" id="ARBA00037847"/>
    </source>
</evidence>
<keyword evidence="3 13" id="KW-1003">Cell membrane</keyword>
<evidence type="ECO:0000256" key="13">
    <source>
        <dbReference type="HAMAP-Rule" id="MF_01398"/>
    </source>
</evidence>
<dbReference type="Proteomes" id="UP000886818">
    <property type="component" value="Chromosome"/>
</dbReference>